<sequence>MKSFKPISFEDRLAAQAEAKKAMLEKFKPKPAVRETPYVDTAAQRQAELERIRAERQAQREAKKAAAAEAERLRQEAEAREREAQAANKAANARAALLAMYGTKKRGSGSK</sequence>
<dbReference type="Pfam" id="PF20089">
    <property type="entry name" value="DUF6481"/>
    <property type="match status" value="1"/>
</dbReference>
<dbReference type="RefSeq" id="WP_377282969.1">
    <property type="nucleotide sequence ID" value="NZ_JBHRSI010000008.1"/>
</dbReference>
<feature type="compositionally biased region" description="Basic and acidic residues" evidence="1">
    <location>
        <begin position="54"/>
        <end position="84"/>
    </location>
</feature>
<evidence type="ECO:0000313" key="3">
    <source>
        <dbReference type="Proteomes" id="UP001597237"/>
    </source>
</evidence>
<dbReference type="Proteomes" id="UP001597237">
    <property type="component" value="Unassembled WGS sequence"/>
</dbReference>
<reference evidence="3" key="1">
    <citation type="journal article" date="2019" name="Int. J. Syst. Evol. Microbiol.">
        <title>The Global Catalogue of Microorganisms (GCM) 10K type strain sequencing project: providing services to taxonomists for standard genome sequencing and annotation.</title>
        <authorList>
            <consortium name="The Broad Institute Genomics Platform"/>
            <consortium name="The Broad Institute Genome Sequencing Center for Infectious Disease"/>
            <person name="Wu L."/>
            <person name="Ma J."/>
        </authorList>
    </citation>
    <scope>NUCLEOTIDE SEQUENCE [LARGE SCALE GENOMIC DNA]</scope>
    <source>
        <strain evidence="3">DFY28</strain>
    </source>
</reference>
<gene>
    <name evidence="2" type="ORF">ACFSC0_10580</name>
</gene>
<dbReference type="EMBL" id="JBHUEY010000001">
    <property type="protein sequence ID" value="MFD1783839.1"/>
    <property type="molecule type" value="Genomic_DNA"/>
</dbReference>
<dbReference type="InterPro" id="IPR045510">
    <property type="entry name" value="DUF6481"/>
</dbReference>
<protein>
    <submittedName>
        <fullName evidence="2">DUF6481 family protein</fullName>
    </submittedName>
</protein>
<feature type="region of interest" description="Disordered" evidence="1">
    <location>
        <begin position="54"/>
        <end position="92"/>
    </location>
</feature>
<proteinExistence type="predicted"/>
<evidence type="ECO:0000256" key="1">
    <source>
        <dbReference type="SAM" id="MobiDB-lite"/>
    </source>
</evidence>
<keyword evidence="3" id="KW-1185">Reference proteome</keyword>
<evidence type="ECO:0000313" key="2">
    <source>
        <dbReference type="EMBL" id="MFD1783839.1"/>
    </source>
</evidence>
<accession>A0ABW4N0W9</accession>
<organism evidence="2 3">
    <name type="scientific">Phenylobacterium terrae</name>
    <dbReference type="NCBI Taxonomy" id="2665495"/>
    <lineage>
        <taxon>Bacteria</taxon>
        <taxon>Pseudomonadati</taxon>
        <taxon>Pseudomonadota</taxon>
        <taxon>Alphaproteobacteria</taxon>
        <taxon>Caulobacterales</taxon>
        <taxon>Caulobacteraceae</taxon>
        <taxon>Phenylobacterium</taxon>
    </lineage>
</organism>
<name>A0ABW4N0W9_9CAUL</name>
<comment type="caution">
    <text evidence="2">The sequence shown here is derived from an EMBL/GenBank/DDBJ whole genome shotgun (WGS) entry which is preliminary data.</text>
</comment>